<dbReference type="InterPro" id="IPR037066">
    <property type="entry name" value="Plug_dom_sf"/>
</dbReference>
<dbReference type="CDD" id="cd01347">
    <property type="entry name" value="ligand_gated_channel"/>
    <property type="match status" value="1"/>
</dbReference>
<dbReference type="InterPro" id="IPR010100">
    <property type="entry name" value="TonB-dep_Cu_rcpt"/>
</dbReference>
<gene>
    <name evidence="13" type="ORF">CAP51_10815</name>
</gene>
<evidence type="ECO:0000256" key="6">
    <source>
        <dbReference type="ARBA" id="ARBA00023136"/>
    </source>
</evidence>
<evidence type="ECO:0000313" key="13">
    <source>
        <dbReference type="EMBL" id="OUY07167.1"/>
    </source>
</evidence>
<dbReference type="InterPro" id="IPR039426">
    <property type="entry name" value="TonB-dep_rcpt-like"/>
</dbReference>
<dbReference type="GO" id="GO:0009279">
    <property type="term" value="C:cell outer membrane"/>
    <property type="evidence" value="ECO:0007669"/>
    <property type="project" value="UniProtKB-SubCell"/>
</dbReference>
<keyword evidence="6 8" id="KW-0472">Membrane</keyword>
<comment type="caution">
    <text evidence="13">The sequence shown here is derived from an EMBL/GenBank/DDBJ whole genome shotgun (WGS) entry which is preliminary data.</text>
</comment>
<evidence type="ECO:0000256" key="10">
    <source>
        <dbReference type="SAM" id="SignalP"/>
    </source>
</evidence>
<feature type="chain" id="PRO_5013392526" evidence="10">
    <location>
        <begin position="26"/>
        <end position="687"/>
    </location>
</feature>
<dbReference type="PANTHER" id="PTHR30069:SF49">
    <property type="entry name" value="OUTER MEMBRANE PROTEIN C"/>
    <property type="match status" value="1"/>
</dbReference>
<dbReference type="RefSeq" id="WP_087620765.1">
    <property type="nucleotide sequence ID" value="NZ_NEXX01000003.1"/>
</dbReference>
<dbReference type="Proteomes" id="UP000196536">
    <property type="component" value="Unassembled WGS sequence"/>
</dbReference>
<comment type="subcellular location">
    <subcellularLocation>
        <location evidence="1 8">Cell outer membrane</location>
        <topology evidence="1 8">Multi-pass membrane protein</topology>
    </subcellularLocation>
</comment>
<keyword evidence="7 8" id="KW-0998">Cell outer membrane</keyword>
<keyword evidence="13" id="KW-0675">Receptor</keyword>
<evidence type="ECO:0000256" key="2">
    <source>
        <dbReference type="ARBA" id="ARBA00022448"/>
    </source>
</evidence>
<dbReference type="InterPro" id="IPR036942">
    <property type="entry name" value="Beta-barrel_TonB_sf"/>
</dbReference>
<evidence type="ECO:0000256" key="5">
    <source>
        <dbReference type="ARBA" id="ARBA00023077"/>
    </source>
</evidence>
<evidence type="ECO:0000259" key="11">
    <source>
        <dbReference type="Pfam" id="PF00593"/>
    </source>
</evidence>
<keyword evidence="4 8" id="KW-0812">Transmembrane</keyword>
<reference evidence="13 14" key="1">
    <citation type="submission" date="2017-05" db="EMBL/GenBank/DDBJ databases">
        <title>Acinetobacter populi ANC 5415 (= PBJ7), whole genome shotgun sequencing project.</title>
        <authorList>
            <person name="Nemec A."/>
            <person name="Radolfova-Krizova L."/>
        </authorList>
    </citation>
    <scope>NUCLEOTIDE SEQUENCE [LARGE SCALE GENOMIC DNA]</scope>
    <source>
        <strain evidence="13 14">PBJ7</strain>
    </source>
</reference>
<evidence type="ECO:0000256" key="9">
    <source>
        <dbReference type="RuleBase" id="RU003357"/>
    </source>
</evidence>
<accession>A0A1Z9YYA7</accession>
<keyword evidence="3 8" id="KW-1134">Transmembrane beta strand</keyword>
<proteinExistence type="inferred from homology"/>
<dbReference type="SUPFAM" id="SSF56935">
    <property type="entry name" value="Porins"/>
    <property type="match status" value="1"/>
</dbReference>
<evidence type="ECO:0000256" key="3">
    <source>
        <dbReference type="ARBA" id="ARBA00022452"/>
    </source>
</evidence>
<evidence type="ECO:0000256" key="1">
    <source>
        <dbReference type="ARBA" id="ARBA00004571"/>
    </source>
</evidence>
<evidence type="ECO:0000259" key="12">
    <source>
        <dbReference type="Pfam" id="PF07715"/>
    </source>
</evidence>
<evidence type="ECO:0000256" key="4">
    <source>
        <dbReference type="ARBA" id="ARBA00022692"/>
    </source>
</evidence>
<dbReference type="NCBIfam" id="TIGR01778">
    <property type="entry name" value="TonB-copper"/>
    <property type="match status" value="1"/>
</dbReference>
<evidence type="ECO:0000256" key="8">
    <source>
        <dbReference type="PROSITE-ProRule" id="PRU01360"/>
    </source>
</evidence>
<organism evidence="13 14">
    <name type="scientific">Acinetobacter populi</name>
    <dbReference type="NCBI Taxonomy" id="1582270"/>
    <lineage>
        <taxon>Bacteria</taxon>
        <taxon>Pseudomonadati</taxon>
        <taxon>Pseudomonadota</taxon>
        <taxon>Gammaproteobacteria</taxon>
        <taxon>Moraxellales</taxon>
        <taxon>Moraxellaceae</taxon>
        <taxon>Acinetobacter</taxon>
    </lineage>
</organism>
<name>A0A1Z9YYA7_9GAMM</name>
<keyword evidence="14" id="KW-1185">Reference proteome</keyword>
<sequence length="687" mass="75402">MLTFFRLQPLTAAITLAFSSTLAIAHSEQQDEPTLQLAPIVVTAQNEYTEANGLMIHADPKQPIQPIPASDGAAYLKSIAGFNSINSGGTNGDITFRGLFGSRIKVLTDGSENLGACPSRMDAPTSYISPESYDRITVIKGPQTVAYANTGSAATVMFERDVPRFDADKPYQGQASVVIGSFGRIDHNVDVAVGNDHFYSRLNANRSKSNSYQDGDGKTVPSAWEKWNADLTLGWTPDTDTHVELKAGKSDGEAEYAGRSMDGAKFARESLGLGYTQENLGQYFKKLEAQIDYSFNDHVMDNFSLREFTPSGGMSMPMSSNVSRKTINARLAGTYDWHKLSIKSGVDHQYNQHASRSGMGNSYIDAGRSKDMQFQSSGIFTEISYPLHPQYQLVTGIRADHIEVKDLREASKISGYNTKLAKTLPSGFIRLESENSDATLKSYVGLGYVERMPDYWELFSPVHGNAGSSNTFNGVNPEKTTQLDLGLQYEQGALRGWTSIYAGVIQDYILMSYHQHAMGSMSHGISAGAKNVDARIAGAEAGLAYQFTDRILADASLAYAWGENHSEHSALAQIAPLEGRFNLRYVADRYSLGAYLRAVAKQNRIAYHQGNIVGYDLAESKRFSTLSFNASYRLNSSVDLSVGIDNVLNKTYAEHLNKAGNAGFGYASEEQFNSIGRNYWTRLSMKF</sequence>
<dbReference type="AlphaFoldDB" id="A0A1Z9YYA7"/>
<feature type="signal peptide" evidence="10">
    <location>
        <begin position="1"/>
        <end position="25"/>
    </location>
</feature>
<evidence type="ECO:0000256" key="7">
    <source>
        <dbReference type="ARBA" id="ARBA00023237"/>
    </source>
</evidence>
<dbReference type="PROSITE" id="PS52016">
    <property type="entry name" value="TONB_DEPENDENT_REC_3"/>
    <property type="match status" value="1"/>
</dbReference>
<dbReference type="Pfam" id="PF07715">
    <property type="entry name" value="Plug"/>
    <property type="match status" value="1"/>
</dbReference>
<feature type="domain" description="TonB-dependent receptor-like beta-barrel" evidence="11">
    <location>
        <begin position="210"/>
        <end position="647"/>
    </location>
</feature>
<evidence type="ECO:0000313" key="14">
    <source>
        <dbReference type="Proteomes" id="UP000196536"/>
    </source>
</evidence>
<dbReference type="Gene3D" id="2.170.130.10">
    <property type="entry name" value="TonB-dependent receptor, plug domain"/>
    <property type="match status" value="1"/>
</dbReference>
<keyword evidence="5 9" id="KW-0798">TonB box</keyword>
<protein>
    <submittedName>
        <fullName evidence="13">TonB-dependent copper receptor</fullName>
    </submittedName>
</protein>
<dbReference type="Gene3D" id="2.40.170.20">
    <property type="entry name" value="TonB-dependent receptor, beta-barrel domain"/>
    <property type="match status" value="1"/>
</dbReference>
<dbReference type="InterPro" id="IPR012910">
    <property type="entry name" value="Plug_dom"/>
</dbReference>
<dbReference type="OrthoDB" id="5332150at2"/>
<keyword evidence="10" id="KW-0732">Signal</keyword>
<feature type="domain" description="TonB-dependent receptor plug" evidence="12">
    <location>
        <begin position="64"/>
        <end position="153"/>
    </location>
</feature>
<dbReference type="PANTHER" id="PTHR30069">
    <property type="entry name" value="TONB-DEPENDENT OUTER MEMBRANE RECEPTOR"/>
    <property type="match status" value="1"/>
</dbReference>
<dbReference type="Pfam" id="PF00593">
    <property type="entry name" value="TonB_dep_Rec_b-barrel"/>
    <property type="match status" value="1"/>
</dbReference>
<dbReference type="EMBL" id="NEXX01000003">
    <property type="protein sequence ID" value="OUY07167.1"/>
    <property type="molecule type" value="Genomic_DNA"/>
</dbReference>
<keyword evidence="2 8" id="KW-0813">Transport</keyword>
<dbReference type="InterPro" id="IPR000531">
    <property type="entry name" value="Beta-barrel_TonB"/>
</dbReference>
<dbReference type="GO" id="GO:0044718">
    <property type="term" value="P:siderophore transmembrane transport"/>
    <property type="evidence" value="ECO:0007669"/>
    <property type="project" value="TreeGrafter"/>
</dbReference>
<dbReference type="GO" id="GO:0015344">
    <property type="term" value="F:siderophore uptake transmembrane transporter activity"/>
    <property type="evidence" value="ECO:0007669"/>
    <property type="project" value="TreeGrafter"/>
</dbReference>
<comment type="similarity">
    <text evidence="8 9">Belongs to the TonB-dependent receptor family.</text>
</comment>